<dbReference type="PANTHER" id="PTHR30024">
    <property type="entry name" value="ALIPHATIC SULFONATES-BINDING PROTEIN-RELATED"/>
    <property type="match status" value="1"/>
</dbReference>
<keyword evidence="9" id="KW-1185">Reference proteome</keyword>
<comment type="function">
    <text evidence="4">Part of a binding-protein-dependent transport system for aliphatic sulfonates. Putative binding protein.</text>
</comment>
<evidence type="ECO:0000313" key="8">
    <source>
        <dbReference type="EMBL" id="QNP28360.1"/>
    </source>
</evidence>
<reference evidence="8 9" key="1">
    <citation type="submission" date="2020-08" db="EMBL/GenBank/DDBJ databases">
        <title>Complete genome sequence of Raphidiopsis curvispora isolated from drinking water reservoir in South Korea.</title>
        <authorList>
            <person name="Jeong J."/>
        </authorList>
    </citation>
    <scope>NUCLEOTIDE SEQUENCE [LARGE SCALE GENOMIC DNA]</scope>
    <source>
        <strain evidence="8 9">GIHE-G1</strain>
    </source>
</reference>
<dbReference type="GO" id="GO:0016020">
    <property type="term" value="C:membrane"/>
    <property type="evidence" value="ECO:0007669"/>
    <property type="project" value="InterPro"/>
</dbReference>
<dbReference type="Proteomes" id="UP000516013">
    <property type="component" value="Chromosome"/>
</dbReference>
<evidence type="ECO:0000256" key="2">
    <source>
        <dbReference type="ARBA" id="ARBA00022448"/>
    </source>
</evidence>
<evidence type="ECO:0000256" key="4">
    <source>
        <dbReference type="ARBA" id="ARBA00055538"/>
    </source>
</evidence>
<keyword evidence="6" id="KW-0812">Transmembrane</keyword>
<keyword evidence="2" id="KW-0813">Transport</keyword>
<dbReference type="AlphaFoldDB" id="A0A7H0EX44"/>
<evidence type="ECO:0000313" key="9">
    <source>
        <dbReference type="Proteomes" id="UP000516013"/>
    </source>
</evidence>
<evidence type="ECO:0000259" key="7">
    <source>
        <dbReference type="SMART" id="SM00062"/>
    </source>
</evidence>
<feature type="transmembrane region" description="Helical" evidence="6">
    <location>
        <begin position="21"/>
        <end position="37"/>
    </location>
</feature>
<proteinExistence type="inferred from homology"/>
<dbReference type="RefSeq" id="WP_187705238.1">
    <property type="nucleotide sequence ID" value="NZ_CP060822.1"/>
</dbReference>
<dbReference type="PANTHER" id="PTHR30024:SF42">
    <property type="entry name" value="ALIPHATIC SULFONATES-BINDING PROTEIN-RELATED"/>
    <property type="match status" value="1"/>
</dbReference>
<keyword evidence="6" id="KW-1133">Transmembrane helix</keyword>
<comment type="similarity">
    <text evidence="1">Belongs to the bacterial solute-binding protein SsuA/TauA family.</text>
</comment>
<evidence type="ECO:0000256" key="1">
    <source>
        <dbReference type="ARBA" id="ARBA00010742"/>
    </source>
</evidence>
<evidence type="ECO:0000256" key="3">
    <source>
        <dbReference type="ARBA" id="ARBA00022729"/>
    </source>
</evidence>
<evidence type="ECO:0000256" key="5">
    <source>
        <dbReference type="ARBA" id="ARBA00070228"/>
    </source>
</evidence>
<dbReference type="EMBL" id="CP060822">
    <property type="protein sequence ID" value="QNP28360.1"/>
    <property type="molecule type" value="Genomic_DNA"/>
</dbReference>
<gene>
    <name evidence="8" type="ORF">IAR63_10520</name>
</gene>
<evidence type="ECO:0000256" key="6">
    <source>
        <dbReference type="SAM" id="Phobius"/>
    </source>
</evidence>
<dbReference type="FunFam" id="3.40.190.10:FF:000050">
    <property type="entry name" value="Sulfonate ABC transporter substrate-binding protein"/>
    <property type="match status" value="1"/>
</dbReference>
<feature type="domain" description="Solute-binding protein family 3/N-terminal" evidence="7">
    <location>
        <begin position="65"/>
        <end position="286"/>
    </location>
</feature>
<dbReference type="Gene3D" id="3.40.190.10">
    <property type="entry name" value="Periplasmic binding protein-like II"/>
    <property type="match status" value="2"/>
</dbReference>
<organism evidence="8 9">
    <name type="scientific">Cylindrospermopsis curvispora GIHE-G1</name>
    <dbReference type="NCBI Taxonomy" id="2666332"/>
    <lineage>
        <taxon>Bacteria</taxon>
        <taxon>Bacillati</taxon>
        <taxon>Cyanobacteriota</taxon>
        <taxon>Cyanophyceae</taxon>
        <taxon>Nostocales</taxon>
        <taxon>Aphanizomenonaceae</taxon>
        <taxon>Cylindrospermopsis</taxon>
    </lineage>
</organism>
<dbReference type="NCBIfam" id="TIGR01728">
    <property type="entry name" value="SsuA_fam"/>
    <property type="match status" value="1"/>
</dbReference>
<accession>A0A7H0EX44</accession>
<sequence>MKNWQLQPQISKNGNKMRRSALFAIGYGLVLSIALFGCNANSNNVSNKGDNTATQSSSNSTNKKLFRVVRSKQLTALAVLEKQRTLEDKLEPLGYKVEWPEFLAGPQQLEALNAGGLDIAATAESPPVFSQSAGVPLVYLAANSSDGASISLLVPTNSSAKNFKDLKGKKIAFQKASIGHYLTLRAAEKEGLKLSDVESVFLPPPDANAAFSQGKVDGWFVWEPFATRNVQKKVGRVLLDGSNGLRDTNNFYSTNRKFYQENREAIKIFLEELQKAQIWSKNHPKEIAQLLADVTQLDPPTLEKMHDKYDFSLVPITEAVIDKQQQVADKWFSLGLIPKKVNVRDGFLTPEQYAEITPKEVLSAK</sequence>
<protein>
    <recommendedName>
        <fullName evidence="5">Putative aliphatic sulfonates-binding protein</fullName>
    </recommendedName>
</protein>
<keyword evidence="6" id="KW-0472">Membrane</keyword>
<name>A0A7H0EX44_9CYAN</name>
<dbReference type="Pfam" id="PF13379">
    <property type="entry name" value="NMT1_2"/>
    <property type="match status" value="1"/>
</dbReference>
<dbReference type="SMART" id="SM00062">
    <property type="entry name" value="PBPb"/>
    <property type="match status" value="1"/>
</dbReference>
<dbReference type="KEGG" id="ccur:IAR63_10520"/>
<dbReference type="GO" id="GO:0042626">
    <property type="term" value="F:ATPase-coupled transmembrane transporter activity"/>
    <property type="evidence" value="ECO:0007669"/>
    <property type="project" value="InterPro"/>
</dbReference>
<dbReference type="SUPFAM" id="SSF53850">
    <property type="entry name" value="Periplasmic binding protein-like II"/>
    <property type="match status" value="1"/>
</dbReference>
<dbReference type="InterPro" id="IPR001638">
    <property type="entry name" value="Solute-binding_3/MltF_N"/>
</dbReference>
<dbReference type="InterPro" id="IPR010067">
    <property type="entry name" value="ABC_SsuA_sub-bd"/>
</dbReference>
<keyword evidence="3" id="KW-0732">Signal</keyword>